<dbReference type="EMBL" id="JACHJD010000010">
    <property type="protein sequence ID" value="MBB5106689.1"/>
    <property type="molecule type" value="Genomic_DNA"/>
</dbReference>
<feature type="signal peptide" evidence="1">
    <location>
        <begin position="1"/>
        <end position="27"/>
    </location>
</feature>
<keyword evidence="1" id="KW-0732">Signal</keyword>
<evidence type="ECO:0000256" key="1">
    <source>
        <dbReference type="SAM" id="SignalP"/>
    </source>
</evidence>
<dbReference type="Proteomes" id="UP000326505">
    <property type="component" value="Chromosome"/>
</dbReference>
<keyword evidence="5" id="KW-1185">Reference proteome</keyword>
<reference evidence="2 5" key="2">
    <citation type="submission" date="2020-08" db="EMBL/GenBank/DDBJ databases">
        <title>Genomic Encyclopedia of Type Strains, Phase III (KMG-III): the genomes of soil and plant-associated and newly described type strains.</title>
        <authorList>
            <person name="Whitman W."/>
        </authorList>
    </citation>
    <scope>NUCLEOTIDE SEQUENCE [LARGE SCALE GENOMIC DNA]</scope>
    <source>
        <strain evidence="2 5">CECT 3146</strain>
    </source>
</reference>
<feature type="chain" id="PRO_5044623256" evidence="1">
    <location>
        <begin position="28"/>
        <end position="259"/>
    </location>
</feature>
<dbReference type="OrthoDB" id="3296851at2"/>
<name>A0A5P2XDV8_STRST</name>
<dbReference type="KEGG" id="sspb:CP982_19645"/>
<gene>
    <name evidence="3" type="ORF">CP982_19645</name>
    <name evidence="2" type="ORF">FHS40_005802</name>
</gene>
<evidence type="ECO:0000313" key="3">
    <source>
        <dbReference type="EMBL" id="QEV60662.1"/>
    </source>
</evidence>
<evidence type="ECO:0000313" key="2">
    <source>
        <dbReference type="EMBL" id="MBB5106689.1"/>
    </source>
</evidence>
<organism evidence="3 4">
    <name type="scientific">Streptomyces spectabilis</name>
    <dbReference type="NCBI Taxonomy" id="68270"/>
    <lineage>
        <taxon>Bacteria</taxon>
        <taxon>Bacillati</taxon>
        <taxon>Actinomycetota</taxon>
        <taxon>Actinomycetes</taxon>
        <taxon>Kitasatosporales</taxon>
        <taxon>Streptomycetaceae</taxon>
        <taxon>Streptomyces</taxon>
    </lineage>
</organism>
<dbReference type="Proteomes" id="UP000549009">
    <property type="component" value="Unassembled WGS sequence"/>
</dbReference>
<dbReference type="RefSeq" id="WP_150511749.1">
    <property type="nucleotide sequence ID" value="NZ_BMSQ01000018.1"/>
</dbReference>
<protein>
    <submittedName>
        <fullName evidence="3">Calcium-binding protein</fullName>
    </submittedName>
</protein>
<reference evidence="3 4" key="1">
    <citation type="submission" date="2017-09" db="EMBL/GenBank/DDBJ databases">
        <authorList>
            <person name="Lee N."/>
            <person name="Cho B.-K."/>
        </authorList>
    </citation>
    <scope>NUCLEOTIDE SEQUENCE [LARGE SCALE GENOMIC DNA]</scope>
    <source>
        <strain evidence="3 4">ATCC 27465</strain>
    </source>
</reference>
<sequence>MRIRTTTAAAVSGAVVLSALAVPAAQAFDSQKGNTKITKVVVNGGKDLVVGTSKKKFVITVTGTDPKGIKEGIALVWHGKAYPERADGAIAPQVEPECVKLSATKGTCKVVVVADPRGLRNGTAGQWKVLAGLLGKGSAENHVVKGKYTTVGVKRAAKLTVNATPEPVRKGKTLTVSGALTRADWEKRTYAGYTGQPVKLQFKAKGASAYKTLKTVKSDAKGNLRTTVKASVDGSFRYVFGGAGTSPAVTAAGDFVDVR</sequence>
<evidence type="ECO:0000313" key="5">
    <source>
        <dbReference type="Proteomes" id="UP000549009"/>
    </source>
</evidence>
<accession>A0A5P2XDV8</accession>
<dbReference type="AlphaFoldDB" id="A0A5P2XDV8"/>
<dbReference type="EMBL" id="CP023690">
    <property type="protein sequence ID" value="QEV60662.1"/>
    <property type="molecule type" value="Genomic_DNA"/>
</dbReference>
<proteinExistence type="predicted"/>
<evidence type="ECO:0000313" key="4">
    <source>
        <dbReference type="Proteomes" id="UP000326505"/>
    </source>
</evidence>